<feature type="transmembrane region" description="Helical" evidence="3">
    <location>
        <begin position="291"/>
        <end position="310"/>
    </location>
</feature>
<sequence>MAAQLPRLVVALAAYLFPVHGCIICEPSVVAGLKNLEHEYLPGHLPYEARESLMKRVENAVRDFKELPLDGETYIGAIDELTLQKSAWSFLMDLKRIMDTRVKGELFVKELFWMVHLQKESFARDSAQFIREFYCPNKCGLMLQTLIWCNACEKQVHACRKSKDCGERHIEVHQMEDMILDCELNWHRSSQGLTDYKFYRVWENKTETLVSKGKQPTLAKSMVSPEDEGKYRCELGTVNDSPATIIYFRVKVLPKRIQEETLRTTTNPNNDSITTKLHQSSNPDKRLKRHLIWLLISGIVVVIAGVGTVAGRWGRGKGRSPVVGSSTTQAIGARAPECCRDPKEGPWGPLVFPITRTLSPSPPSH</sequence>
<keyword evidence="3" id="KW-1133">Transmembrane helix</keyword>
<dbReference type="InterPro" id="IPR029389">
    <property type="entry name" value="IZUMO"/>
</dbReference>
<keyword evidence="3" id="KW-0812">Transmembrane</keyword>
<dbReference type="GeneID" id="102829473"/>
<dbReference type="Proteomes" id="UP000504623">
    <property type="component" value="Unplaced"/>
</dbReference>
<organism evidence="6 7">
    <name type="scientific">Chrysochloris asiatica</name>
    <name type="common">Cape golden mole</name>
    <dbReference type="NCBI Taxonomy" id="185453"/>
    <lineage>
        <taxon>Eukaryota</taxon>
        <taxon>Metazoa</taxon>
        <taxon>Chordata</taxon>
        <taxon>Craniata</taxon>
        <taxon>Vertebrata</taxon>
        <taxon>Euteleostomi</taxon>
        <taxon>Mammalia</taxon>
        <taxon>Eutheria</taxon>
        <taxon>Afrotheria</taxon>
        <taxon>Chrysochloridae</taxon>
        <taxon>Chrysochlorinae</taxon>
        <taxon>Chrysochloris</taxon>
    </lineage>
</organism>
<dbReference type="Pfam" id="PF15005">
    <property type="entry name" value="IZUMO"/>
    <property type="match status" value="1"/>
</dbReference>
<comment type="similarity">
    <text evidence="1">Belongs to the Izumo family.</text>
</comment>
<dbReference type="GO" id="GO:0002080">
    <property type="term" value="C:acrosomal membrane"/>
    <property type="evidence" value="ECO:0007669"/>
    <property type="project" value="TreeGrafter"/>
</dbReference>
<dbReference type="GO" id="GO:0005102">
    <property type="term" value="F:signaling receptor binding"/>
    <property type="evidence" value="ECO:0007669"/>
    <property type="project" value="InterPro"/>
</dbReference>
<dbReference type="GO" id="GO:0086080">
    <property type="term" value="F:protein binding involved in heterotypic cell-cell adhesion"/>
    <property type="evidence" value="ECO:0007669"/>
    <property type="project" value="TreeGrafter"/>
</dbReference>
<dbReference type="InterPro" id="IPR036179">
    <property type="entry name" value="Ig-like_dom_sf"/>
</dbReference>
<dbReference type="SUPFAM" id="SSF48726">
    <property type="entry name" value="Immunoglobulin"/>
    <property type="match status" value="1"/>
</dbReference>
<evidence type="ECO:0000256" key="4">
    <source>
        <dbReference type="SAM" id="SignalP"/>
    </source>
</evidence>
<keyword evidence="2 4" id="KW-0732">Signal</keyword>
<evidence type="ECO:0000313" key="7">
    <source>
        <dbReference type="RefSeq" id="XP_006868457.1"/>
    </source>
</evidence>
<dbReference type="PANTHER" id="PTHR35540:SF1">
    <property type="entry name" value="IZUMO SPERM-EGG FUSION PROTEIN 1"/>
    <property type="match status" value="1"/>
</dbReference>
<reference evidence="7" key="1">
    <citation type="submission" date="2025-08" db="UniProtKB">
        <authorList>
            <consortium name="RefSeq"/>
        </authorList>
    </citation>
    <scope>IDENTIFICATION</scope>
    <source>
        <tissue evidence="7">Spleen</tissue>
    </source>
</reference>
<feature type="signal peptide" evidence="4">
    <location>
        <begin position="1"/>
        <end position="21"/>
    </location>
</feature>
<dbReference type="AlphaFoldDB" id="A0A9B0WV75"/>
<dbReference type="RefSeq" id="XP_006868457.1">
    <property type="nucleotide sequence ID" value="XM_006868395.1"/>
</dbReference>
<feature type="domain" description="Izumo protein immunoglobulin" evidence="5">
    <location>
        <begin position="168"/>
        <end position="255"/>
    </location>
</feature>
<dbReference type="InterPro" id="IPR032700">
    <property type="entry name" value="IZUMO1"/>
</dbReference>
<gene>
    <name evidence="7" type="primary">IZUMO1</name>
</gene>
<keyword evidence="6" id="KW-1185">Reference proteome</keyword>
<evidence type="ECO:0000256" key="2">
    <source>
        <dbReference type="ARBA" id="ARBA00022729"/>
    </source>
</evidence>
<dbReference type="GO" id="GO:0005886">
    <property type="term" value="C:plasma membrane"/>
    <property type="evidence" value="ECO:0007669"/>
    <property type="project" value="TreeGrafter"/>
</dbReference>
<dbReference type="GO" id="GO:0035036">
    <property type="term" value="P:sperm-egg recognition"/>
    <property type="evidence" value="ECO:0007669"/>
    <property type="project" value="InterPro"/>
</dbReference>
<accession>A0A9B0WV75</accession>
<feature type="chain" id="PRO_5039080772" evidence="4">
    <location>
        <begin position="22"/>
        <end position="365"/>
    </location>
</feature>
<evidence type="ECO:0000256" key="3">
    <source>
        <dbReference type="SAM" id="Phobius"/>
    </source>
</evidence>
<dbReference type="Pfam" id="PF16706">
    <property type="entry name" value="Izumo-Ig"/>
    <property type="match status" value="1"/>
</dbReference>
<dbReference type="InterPro" id="IPR013783">
    <property type="entry name" value="Ig-like_fold"/>
</dbReference>
<evidence type="ECO:0000259" key="5">
    <source>
        <dbReference type="Pfam" id="PF16706"/>
    </source>
</evidence>
<dbReference type="Gene3D" id="2.60.40.10">
    <property type="entry name" value="Immunoglobulins"/>
    <property type="match status" value="1"/>
</dbReference>
<proteinExistence type="inferred from homology"/>
<name>A0A9B0WV75_CHRAS</name>
<dbReference type="PANTHER" id="PTHR35540">
    <property type="entry name" value="IZUMO SPERM-EGG FUSION PROTEIN 1"/>
    <property type="match status" value="1"/>
</dbReference>
<protein>
    <submittedName>
        <fullName evidence="7">Izumo sperm-egg fusion protein 1</fullName>
    </submittedName>
</protein>
<evidence type="ECO:0000256" key="1">
    <source>
        <dbReference type="ARBA" id="ARBA00009633"/>
    </source>
</evidence>
<dbReference type="OrthoDB" id="9907157at2759"/>
<evidence type="ECO:0000313" key="6">
    <source>
        <dbReference type="Proteomes" id="UP000504623"/>
    </source>
</evidence>
<dbReference type="InterPro" id="IPR032699">
    <property type="entry name" value="Izumo-Ig"/>
</dbReference>
<dbReference type="CTD" id="284359"/>
<keyword evidence="3" id="KW-0472">Membrane</keyword>
<dbReference type="GO" id="GO:0007342">
    <property type="term" value="P:fusion of sperm to egg plasma membrane involved in single fertilization"/>
    <property type="evidence" value="ECO:0007669"/>
    <property type="project" value="InterPro"/>
</dbReference>